<dbReference type="EMBL" id="CP102487">
    <property type="protein sequence ID" value="UUX60157.1"/>
    <property type="molecule type" value="Genomic_DNA"/>
</dbReference>
<organism evidence="1 2">
    <name type="scientific">Glutamicibacter halophytocola</name>
    <dbReference type="NCBI Taxonomy" id="1933880"/>
    <lineage>
        <taxon>Bacteria</taxon>
        <taxon>Bacillati</taxon>
        <taxon>Actinomycetota</taxon>
        <taxon>Actinomycetes</taxon>
        <taxon>Micrococcales</taxon>
        <taxon>Micrococcaceae</taxon>
        <taxon>Glutamicibacter</taxon>
    </lineage>
</organism>
<evidence type="ECO:0000313" key="2">
    <source>
        <dbReference type="Proteomes" id="UP001060018"/>
    </source>
</evidence>
<accession>A0AA94Y1P5</accession>
<evidence type="ECO:0000313" key="1">
    <source>
        <dbReference type="EMBL" id="UUX60157.1"/>
    </source>
</evidence>
<sequence>MKNYLFLDIDGVLNAVGALLDPERGRPWQDFEAVSGERWGETVSPEMIRHLNAIIVDHKVTVIWLSTWQDQAPAFGHKIGLEGSLDWPWLSTEDARGKWGKHVSIEAYLDKLPGRNANVAWIDDDLGDEHDSAVWAADNNILALAPRAKHGITPAMLVQLRKHFARGTRVVTTMTRDGGIADPGGSIAPGLSSLAQAIPSHAAAHAINEMRAQNRFVR</sequence>
<gene>
    <name evidence="1" type="ORF">NUH22_05975</name>
</gene>
<dbReference type="RefSeq" id="WP_257746142.1">
    <property type="nucleotide sequence ID" value="NZ_CP102487.1"/>
</dbReference>
<dbReference type="Proteomes" id="UP001060018">
    <property type="component" value="Chromosome"/>
</dbReference>
<protein>
    <submittedName>
        <fullName evidence="1">HAD domain-containing protein</fullName>
    </submittedName>
</protein>
<name>A0AA94Y1P5_9MICC</name>
<dbReference type="Pfam" id="PF18143">
    <property type="entry name" value="HAD_SAK_2"/>
    <property type="match status" value="1"/>
</dbReference>
<dbReference type="AlphaFoldDB" id="A0AA94Y1P5"/>
<reference evidence="1" key="1">
    <citation type="journal article" date="2022" name="Pest Manag. Sci.">
        <title>Glutamicibacter halophytocola-mediated host fitness of potato tuber moth on Solanaceae crops.</title>
        <authorList>
            <person name="Wang W."/>
            <person name="Xiao G."/>
            <person name="Du G."/>
            <person name="Chang L."/>
            <person name="Yang Y."/>
            <person name="Ye J."/>
            <person name="Chen B."/>
        </authorList>
    </citation>
    <scope>NUCLEOTIDE SEQUENCE</scope>
    <source>
        <strain evidence="1">S2</strain>
    </source>
</reference>
<proteinExistence type="predicted"/>